<dbReference type="Proteomes" id="UP001138500">
    <property type="component" value="Unassembled WGS sequence"/>
</dbReference>
<dbReference type="Gene3D" id="3.40.50.720">
    <property type="entry name" value="NAD(P)-binding Rossmann-like Domain"/>
    <property type="match status" value="1"/>
</dbReference>
<keyword evidence="1" id="KW-0521">NADP</keyword>
<name>A0A9W7W4E9_9PEZI</name>
<evidence type="ECO:0000313" key="5">
    <source>
        <dbReference type="Proteomes" id="UP001138500"/>
    </source>
</evidence>
<keyword evidence="5" id="KW-1185">Reference proteome</keyword>
<dbReference type="GO" id="GO:0016491">
    <property type="term" value="F:oxidoreductase activity"/>
    <property type="evidence" value="ECO:0007669"/>
    <property type="project" value="UniProtKB-KW"/>
</dbReference>
<dbReference type="AlphaFoldDB" id="A0A9W7W4E9"/>
<evidence type="ECO:0000313" key="4">
    <source>
        <dbReference type="EMBL" id="KAH9832804.1"/>
    </source>
</evidence>
<dbReference type="Gene3D" id="3.90.25.10">
    <property type="entry name" value="UDP-galactose 4-epimerase, domain 1"/>
    <property type="match status" value="1"/>
</dbReference>
<comment type="caution">
    <text evidence="4">The sequence shown here is derived from an EMBL/GenBank/DDBJ whole genome shotgun (WGS) entry which is preliminary data.</text>
</comment>
<dbReference type="EMBL" id="RIBY02001112">
    <property type="protein sequence ID" value="KAH9832804.1"/>
    <property type="molecule type" value="Genomic_DNA"/>
</dbReference>
<proteinExistence type="predicted"/>
<accession>A0A9W7W4E9</accession>
<keyword evidence="2" id="KW-0560">Oxidoreductase</keyword>
<sequence length="319" mass="35196">MSAATQSILIFGATGLIGEHITKAIVDSKKFKRIGIFTSNNTVWTKSEEIAALKAQGVEVFAGNLTSPDAAKEAYNGFDTIVSAVGRPIIHDQVKLIEWADQHPDVKRFFPSEFGTDIEYGPESAQEKPHQQKLKVRAALKGAKDLDYTYVVTGPYADADRGLFLSARPPEEEEAGTFDVKRERAVLLGTGDGEISLTTMRDVGKLVVAALLHPEVSKNRALRVNSFTATPKAIADEFQKQTGDRWDVKYTSLERLKEIEQEAWENGSPGAGSVTLRRIWTEGGTLYDKRDNHLIGMEESMDTLQDAVRQAIEVQRKSG</sequence>
<dbReference type="InterPro" id="IPR051609">
    <property type="entry name" value="NmrA/Isoflavone_reductase-like"/>
</dbReference>
<dbReference type="SUPFAM" id="SSF51735">
    <property type="entry name" value="NAD(P)-binding Rossmann-fold domains"/>
    <property type="match status" value="1"/>
</dbReference>
<reference evidence="4 5" key="2">
    <citation type="journal article" date="2021" name="Curr. Genet.">
        <title>Genetic response to nitrogen starvation in the aggressive Eucalyptus foliar pathogen Teratosphaeria destructans.</title>
        <authorList>
            <person name="Havenga M."/>
            <person name="Wingfield B.D."/>
            <person name="Wingfield M.J."/>
            <person name="Dreyer L.L."/>
            <person name="Roets F."/>
            <person name="Aylward J."/>
        </authorList>
    </citation>
    <scope>NUCLEOTIDE SEQUENCE [LARGE SCALE GENOMIC DNA]</scope>
    <source>
        <strain evidence="4">CMW44962</strain>
    </source>
</reference>
<dbReference type="InterPro" id="IPR008030">
    <property type="entry name" value="NmrA-like"/>
</dbReference>
<feature type="domain" description="NmrA-like" evidence="3">
    <location>
        <begin position="5"/>
        <end position="259"/>
    </location>
</feature>
<dbReference type="OrthoDB" id="419598at2759"/>
<dbReference type="Pfam" id="PF05368">
    <property type="entry name" value="NmrA"/>
    <property type="match status" value="1"/>
</dbReference>
<organism evidence="4 5">
    <name type="scientific">Teratosphaeria destructans</name>
    <dbReference type="NCBI Taxonomy" id="418781"/>
    <lineage>
        <taxon>Eukaryota</taxon>
        <taxon>Fungi</taxon>
        <taxon>Dikarya</taxon>
        <taxon>Ascomycota</taxon>
        <taxon>Pezizomycotina</taxon>
        <taxon>Dothideomycetes</taxon>
        <taxon>Dothideomycetidae</taxon>
        <taxon>Mycosphaerellales</taxon>
        <taxon>Teratosphaeriaceae</taxon>
        <taxon>Teratosphaeria</taxon>
    </lineage>
</organism>
<evidence type="ECO:0000259" key="3">
    <source>
        <dbReference type="Pfam" id="PF05368"/>
    </source>
</evidence>
<protein>
    <submittedName>
        <fullName evidence="4">Isoflavone reductase P3</fullName>
    </submittedName>
</protein>
<evidence type="ECO:0000256" key="2">
    <source>
        <dbReference type="ARBA" id="ARBA00023002"/>
    </source>
</evidence>
<gene>
    <name evidence="4" type="ORF">Tdes44962_MAKER00285</name>
</gene>
<dbReference type="InterPro" id="IPR036291">
    <property type="entry name" value="NAD(P)-bd_dom_sf"/>
</dbReference>
<reference evidence="4 5" key="1">
    <citation type="journal article" date="2018" name="IMA Fungus">
        <title>IMA Genome-F 10: Nine draft genome sequences of Claviceps purpurea s.lat., including C. arundinis, C. humidiphila, and C. cf. spartinae, pseudomolecules for the pitch canker pathogen Fusarium circinatum, draft genome of Davidsoniella eucalypti, Grosmannia galeiformis, Quambalaria eucalypti, and Teratosphaeria destructans.</title>
        <authorList>
            <person name="Wingfield B.D."/>
            <person name="Liu M."/>
            <person name="Nguyen H.D."/>
            <person name="Lane F.A."/>
            <person name="Morgan S.W."/>
            <person name="De Vos L."/>
            <person name="Wilken P.M."/>
            <person name="Duong T.A."/>
            <person name="Aylward J."/>
            <person name="Coetzee M.P."/>
            <person name="Dadej K."/>
            <person name="De Beer Z.W."/>
            <person name="Findlay W."/>
            <person name="Havenga M."/>
            <person name="Kolarik M."/>
            <person name="Menzies J.G."/>
            <person name="Naidoo K."/>
            <person name="Pochopski O."/>
            <person name="Shoukouhi P."/>
            <person name="Santana Q.C."/>
            <person name="Seifert K.A."/>
            <person name="Soal N."/>
            <person name="Steenkamp E.T."/>
            <person name="Tatham C.T."/>
            <person name="van der Nest M.A."/>
            <person name="Wingfield M.J."/>
        </authorList>
    </citation>
    <scope>NUCLEOTIDE SEQUENCE [LARGE SCALE GENOMIC DNA]</scope>
    <source>
        <strain evidence="4">CMW44962</strain>
    </source>
</reference>
<dbReference type="PANTHER" id="PTHR47706">
    <property type="entry name" value="NMRA-LIKE FAMILY PROTEIN"/>
    <property type="match status" value="1"/>
</dbReference>
<evidence type="ECO:0000256" key="1">
    <source>
        <dbReference type="ARBA" id="ARBA00022857"/>
    </source>
</evidence>
<dbReference type="PANTHER" id="PTHR47706:SF11">
    <property type="entry name" value="ISOFLAVONE REDUCTASE FAMILY PROTEIN (AFU_ORTHOLOGUE AFUA_1G12510)"/>
    <property type="match status" value="1"/>
</dbReference>